<proteinExistence type="predicted"/>
<evidence type="ECO:0000313" key="2">
    <source>
        <dbReference type="Proteomes" id="UP001500274"/>
    </source>
</evidence>
<organism evidence="1 2">
    <name type="scientific">Microbacterium binotii</name>
    <dbReference type="NCBI Taxonomy" id="462710"/>
    <lineage>
        <taxon>Bacteria</taxon>
        <taxon>Bacillati</taxon>
        <taxon>Actinomycetota</taxon>
        <taxon>Actinomycetes</taxon>
        <taxon>Micrococcales</taxon>
        <taxon>Microbacteriaceae</taxon>
        <taxon>Microbacterium</taxon>
    </lineage>
</organism>
<dbReference type="Proteomes" id="UP001500274">
    <property type="component" value="Unassembled WGS sequence"/>
</dbReference>
<gene>
    <name evidence="1" type="ORF">GCM10009862_16100</name>
</gene>
<dbReference type="EMBL" id="BAAARI010000011">
    <property type="protein sequence ID" value="GAA2577567.1"/>
    <property type="molecule type" value="Genomic_DNA"/>
</dbReference>
<sequence>MSEREIRYQMGTSALTRVLPVGEGVADADVFEIARRLTGLVYEREVSPWRHVPLPPAESTGETT</sequence>
<reference evidence="2" key="1">
    <citation type="journal article" date="2019" name="Int. J. Syst. Evol. Microbiol.">
        <title>The Global Catalogue of Microorganisms (GCM) 10K type strain sequencing project: providing services to taxonomists for standard genome sequencing and annotation.</title>
        <authorList>
            <consortium name="The Broad Institute Genomics Platform"/>
            <consortium name="The Broad Institute Genome Sequencing Center for Infectious Disease"/>
            <person name="Wu L."/>
            <person name="Ma J."/>
        </authorList>
    </citation>
    <scope>NUCLEOTIDE SEQUENCE [LARGE SCALE GENOMIC DNA]</scope>
    <source>
        <strain evidence="2">JCM 16365</strain>
    </source>
</reference>
<comment type="caution">
    <text evidence="1">The sequence shown here is derived from an EMBL/GenBank/DDBJ whole genome shotgun (WGS) entry which is preliminary data.</text>
</comment>
<name>A0ABP6BMC6_9MICO</name>
<keyword evidence="2" id="KW-1185">Reference proteome</keyword>
<protein>
    <submittedName>
        <fullName evidence="1">Uncharacterized protein</fullName>
    </submittedName>
</protein>
<accession>A0ABP6BMC6</accession>
<evidence type="ECO:0000313" key="1">
    <source>
        <dbReference type="EMBL" id="GAA2577567.1"/>
    </source>
</evidence>